<dbReference type="AlphaFoldDB" id="A0A2G8RDH9"/>
<comment type="caution">
    <text evidence="2">The sequence shown here is derived from an EMBL/GenBank/DDBJ whole genome shotgun (WGS) entry which is preliminary data.</text>
</comment>
<keyword evidence="3" id="KW-1185">Reference proteome</keyword>
<dbReference type="Pfam" id="PF01584">
    <property type="entry name" value="CheW"/>
    <property type="match status" value="1"/>
</dbReference>
<protein>
    <recommendedName>
        <fullName evidence="1">CheW-like domain-containing protein</fullName>
    </recommendedName>
</protein>
<dbReference type="PANTHER" id="PTHR22617">
    <property type="entry name" value="CHEMOTAXIS SENSOR HISTIDINE KINASE-RELATED"/>
    <property type="match status" value="1"/>
</dbReference>
<sequence length="170" mass="18930">MSERSQYVTLGAAGELFAAPVESVQEILEARAIMRLPRSPENMLGMIDVRGQGIPVLDLRRTLNMPKGEDDESTRIIVLLVGRSEKKRILGLKTDRVYEVTFFDTEELEPAPEGAQDWQQNVIAGIGRRNGAFVTVLNLENLFEAMHPHVADKDMVTNSVVKYAQHAGII</sequence>
<evidence type="ECO:0000313" key="2">
    <source>
        <dbReference type="EMBL" id="PIL19582.1"/>
    </source>
</evidence>
<proteinExistence type="predicted"/>
<name>A0A2G8RDH9_9RHOB</name>
<dbReference type="OrthoDB" id="3291462at2"/>
<dbReference type="InterPro" id="IPR036061">
    <property type="entry name" value="CheW-like_dom_sf"/>
</dbReference>
<accession>A0A2G8RDH9</accession>
<dbReference type="SMART" id="SM00260">
    <property type="entry name" value="CheW"/>
    <property type="match status" value="1"/>
</dbReference>
<dbReference type="PANTHER" id="PTHR22617:SF23">
    <property type="entry name" value="CHEMOTAXIS PROTEIN CHEW"/>
    <property type="match status" value="1"/>
</dbReference>
<dbReference type="Gene3D" id="2.40.50.180">
    <property type="entry name" value="CheA-289, Domain 4"/>
    <property type="match status" value="1"/>
</dbReference>
<feature type="domain" description="CheW-like" evidence="1">
    <location>
        <begin position="4"/>
        <end position="148"/>
    </location>
</feature>
<dbReference type="GO" id="GO:0006935">
    <property type="term" value="P:chemotaxis"/>
    <property type="evidence" value="ECO:0007669"/>
    <property type="project" value="InterPro"/>
</dbReference>
<reference evidence="2 3" key="1">
    <citation type="submission" date="2013-09" db="EMBL/GenBank/DDBJ databases">
        <title>Genome sequencing of Phaeobacter antarcticus sp. nov. SM1211.</title>
        <authorList>
            <person name="Zhang X.-Y."/>
            <person name="Liu C."/>
            <person name="Chen X.-L."/>
            <person name="Xie B.-B."/>
            <person name="Qin Q.-L."/>
            <person name="Rong J.-C."/>
            <person name="Zhang Y.-Z."/>
        </authorList>
    </citation>
    <scope>NUCLEOTIDE SEQUENCE [LARGE SCALE GENOMIC DNA]</scope>
    <source>
        <strain evidence="2 3">SM1211</strain>
    </source>
</reference>
<dbReference type="GO" id="GO:0005829">
    <property type="term" value="C:cytosol"/>
    <property type="evidence" value="ECO:0007669"/>
    <property type="project" value="TreeGrafter"/>
</dbReference>
<dbReference type="InterPro" id="IPR002545">
    <property type="entry name" value="CheW-lke_dom"/>
</dbReference>
<organism evidence="2 3">
    <name type="scientific">Puniceibacterium antarcticum</name>
    <dbReference type="NCBI Taxonomy" id="1206336"/>
    <lineage>
        <taxon>Bacteria</taxon>
        <taxon>Pseudomonadati</taxon>
        <taxon>Pseudomonadota</taxon>
        <taxon>Alphaproteobacteria</taxon>
        <taxon>Rhodobacterales</taxon>
        <taxon>Paracoccaceae</taxon>
        <taxon>Puniceibacterium</taxon>
    </lineage>
</organism>
<dbReference type="InterPro" id="IPR039315">
    <property type="entry name" value="CheW"/>
</dbReference>
<evidence type="ECO:0000259" key="1">
    <source>
        <dbReference type="PROSITE" id="PS50851"/>
    </source>
</evidence>
<gene>
    <name evidence="2" type="ORF">P775_13745</name>
</gene>
<dbReference type="Proteomes" id="UP000231259">
    <property type="component" value="Unassembled WGS sequence"/>
</dbReference>
<dbReference type="EMBL" id="AWWI01000096">
    <property type="protein sequence ID" value="PIL19582.1"/>
    <property type="molecule type" value="Genomic_DNA"/>
</dbReference>
<dbReference type="GO" id="GO:0007165">
    <property type="term" value="P:signal transduction"/>
    <property type="evidence" value="ECO:0007669"/>
    <property type="project" value="InterPro"/>
</dbReference>
<dbReference type="SUPFAM" id="SSF50341">
    <property type="entry name" value="CheW-like"/>
    <property type="match status" value="1"/>
</dbReference>
<dbReference type="Gene3D" id="2.30.30.40">
    <property type="entry name" value="SH3 Domains"/>
    <property type="match status" value="1"/>
</dbReference>
<dbReference type="PROSITE" id="PS50851">
    <property type="entry name" value="CHEW"/>
    <property type="match status" value="1"/>
</dbReference>
<evidence type="ECO:0000313" key="3">
    <source>
        <dbReference type="Proteomes" id="UP000231259"/>
    </source>
</evidence>
<dbReference type="RefSeq" id="WP_099911397.1">
    <property type="nucleotide sequence ID" value="NZ_AWWI01000096.1"/>
</dbReference>